<sequence length="563" mass="63060">MDIYLIRVSKSHEGTLFVERKPSATTSDDYIAISHVWGTPETIQPTHVAGIADPVQLSPGKKDILSILNRPDVCGENWFWMDLLCIDQRPDATISIAEQLMAIPAVYRSSRCVKVLIESPVCEAWQATAARVAAEPTTDVELYKEEELRHARRCSSMLFCDPWFERLWTRQEGLYGMTIDVITLNRVACQRLQPLRVNTARQAWTAEGGVMEKRNAVSFFLDDKLAYHGMSMADYGGAVGPHYSYSPLSEAWRSGRVTTKERDYVLAIFPDIAGYRVPPDARKMKFDALLKDALGQVANQRRFYLTPKIPRGMIAETSSKESAQPWLPEKPANISEALDGLMGYFADEPKPEAAAKFFNLASNISFEDAPCTKEGFAELRTLWETTVDTIRHMAYVHPAGPCTGIARANVQTDEGLLHLYFVQELVPTAVARHLTDAKFRKMELRTTGVLTFERVQHIPDETFARELRRFLVCLLCGTTLRTADIVLEAADLVSVPTKFGRLLALVNQGARRMATPENSTLVCTATSQVQGFLLAVRKDTGAHHMVGRTVIIPDDRFWDALES</sequence>
<dbReference type="HOGENOM" id="CLU_563981_0_0_1"/>
<reference evidence="2 3" key="1">
    <citation type="journal article" date="2012" name="Proc. Natl. Acad. Sci. U.S.A.">
        <title>Comparative genomics of Ceriporiopsis subvermispora and Phanerochaete chrysosporium provide insight into selective ligninolysis.</title>
        <authorList>
            <person name="Fernandez-Fueyo E."/>
            <person name="Ruiz-Duenas F.J."/>
            <person name="Ferreira P."/>
            <person name="Floudas D."/>
            <person name="Hibbett D.S."/>
            <person name="Canessa P."/>
            <person name="Larrondo L.F."/>
            <person name="James T.Y."/>
            <person name="Seelenfreund D."/>
            <person name="Lobos S."/>
            <person name="Polanco R."/>
            <person name="Tello M."/>
            <person name="Honda Y."/>
            <person name="Watanabe T."/>
            <person name="Watanabe T."/>
            <person name="Ryu J.S."/>
            <person name="Kubicek C.P."/>
            <person name="Schmoll M."/>
            <person name="Gaskell J."/>
            <person name="Hammel K.E."/>
            <person name="St John F.J."/>
            <person name="Vanden Wymelenberg A."/>
            <person name="Sabat G."/>
            <person name="Splinter BonDurant S."/>
            <person name="Syed K."/>
            <person name="Yadav J.S."/>
            <person name="Doddapaneni H."/>
            <person name="Subramanian V."/>
            <person name="Lavin J.L."/>
            <person name="Oguiza J.A."/>
            <person name="Perez G."/>
            <person name="Pisabarro A.G."/>
            <person name="Ramirez L."/>
            <person name="Santoyo F."/>
            <person name="Master E."/>
            <person name="Coutinho P.M."/>
            <person name="Henrissat B."/>
            <person name="Lombard V."/>
            <person name="Magnuson J.K."/>
            <person name="Kuees U."/>
            <person name="Hori C."/>
            <person name="Igarashi K."/>
            <person name="Samejima M."/>
            <person name="Held B.W."/>
            <person name="Barry K.W."/>
            <person name="LaButti K.M."/>
            <person name="Lapidus A."/>
            <person name="Lindquist E.A."/>
            <person name="Lucas S.M."/>
            <person name="Riley R."/>
            <person name="Salamov A.A."/>
            <person name="Hoffmeister D."/>
            <person name="Schwenk D."/>
            <person name="Hadar Y."/>
            <person name="Yarden O."/>
            <person name="de Vries R.P."/>
            <person name="Wiebenga A."/>
            <person name="Stenlid J."/>
            <person name="Eastwood D."/>
            <person name="Grigoriev I.V."/>
            <person name="Berka R.M."/>
            <person name="Blanchette R.A."/>
            <person name="Kersten P."/>
            <person name="Martinez A.T."/>
            <person name="Vicuna R."/>
            <person name="Cullen D."/>
        </authorList>
    </citation>
    <scope>NUCLEOTIDE SEQUENCE [LARGE SCALE GENOMIC DNA]</scope>
    <source>
        <strain evidence="2 3">B</strain>
    </source>
</reference>
<dbReference type="Proteomes" id="UP000016930">
    <property type="component" value="Unassembled WGS sequence"/>
</dbReference>
<organism evidence="2 3">
    <name type="scientific">Ceriporiopsis subvermispora (strain B)</name>
    <name type="common">White-rot fungus</name>
    <name type="synonym">Gelatoporia subvermispora</name>
    <dbReference type="NCBI Taxonomy" id="914234"/>
    <lineage>
        <taxon>Eukaryota</taxon>
        <taxon>Fungi</taxon>
        <taxon>Dikarya</taxon>
        <taxon>Basidiomycota</taxon>
        <taxon>Agaricomycotina</taxon>
        <taxon>Agaricomycetes</taxon>
        <taxon>Polyporales</taxon>
        <taxon>Gelatoporiaceae</taxon>
        <taxon>Gelatoporia</taxon>
    </lineage>
</organism>
<dbReference type="OrthoDB" id="2788050at2759"/>
<dbReference type="PANTHER" id="PTHR24148:SF64">
    <property type="entry name" value="HETEROKARYON INCOMPATIBILITY DOMAIN-CONTAINING PROTEIN"/>
    <property type="match status" value="1"/>
</dbReference>
<dbReference type="EMBL" id="KB445799">
    <property type="protein sequence ID" value="EMD35987.1"/>
    <property type="molecule type" value="Genomic_DNA"/>
</dbReference>
<feature type="domain" description="Heterokaryon incompatibility" evidence="1">
    <location>
        <begin position="30"/>
        <end position="172"/>
    </location>
</feature>
<dbReference type="AlphaFoldDB" id="M2RC79"/>
<dbReference type="InterPro" id="IPR052895">
    <property type="entry name" value="HetReg/Transcr_Mod"/>
</dbReference>
<evidence type="ECO:0000313" key="3">
    <source>
        <dbReference type="Proteomes" id="UP000016930"/>
    </source>
</evidence>
<proteinExistence type="predicted"/>
<evidence type="ECO:0000259" key="1">
    <source>
        <dbReference type="Pfam" id="PF06985"/>
    </source>
</evidence>
<evidence type="ECO:0000313" key="2">
    <source>
        <dbReference type="EMBL" id="EMD35987.1"/>
    </source>
</evidence>
<gene>
    <name evidence="2" type="ORF">CERSUDRAFT_96212</name>
</gene>
<protein>
    <recommendedName>
        <fullName evidence="1">Heterokaryon incompatibility domain-containing protein</fullName>
    </recommendedName>
</protein>
<dbReference type="PANTHER" id="PTHR24148">
    <property type="entry name" value="ANKYRIN REPEAT DOMAIN-CONTAINING PROTEIN 39 HOMOLOG-RELATED"/>
    <property type="match status" value="1"/>
</dbReference>
<dbReference type="InterPro" id="IPR010730">
    <property type="entry name" value="HET"/>
</dbReference>
<name>M2RC79_CERS8</name>
<dbReference type="Pfam" id="PF06985">
    <property type="entry name" value="HET"/>
    <property type="match status" value="1"/>
</dbReference>
<keyword evidence="3" id="KW-1185">Reference proteome</keyword>
<accession>M2RC79</accession>